<dbReference type="Proteomes" id="UP001060215">
    <property type="component" value="Chromosome 12"/>
</dbReference>
<sequence>MEDEDDEFGQLYTDVLPWLSSSSPNPFSSSSVISPFIVHPPPTNHATLVSDHQTPLKLHFRGSKNTNFDHKKNILELDYEYKENFESGVFSSERLSDGLSLVEPIGDLEVKNGDIEENHEFEMEFVEKEKETEAVGVLNVQRLDSGLDVIIGDLMDSSGEGSFAGPAETTMGIDIDIDNLGFSSIFTELMSCTSCIKNVVENAENEEDGIRGFRNANDCGIGVNNKDEGSNNESQENEVDMRGFNNANDRGIGVNNNEDSDKEDGLNIIFTDDDSSGWVGVNENGVGMDKKVKGREDLFVVVDKDNGHCNEGVDEDEVADGERKRTGEEAKGRTELGNAIGLTIGFPDNSCHFECMRPAAASIPGGASVGPGGSSHHIPSFVNVRPAADHIRVDWQPTPIKSSNSVHHMSSLGRLARGNNSSAHVICKRLNSMLPSNMTVFDINIDNLQEKRWRHPGADLSDFFNFGLDELKWKDYCGQMEQLCLDSMRSKIIIYESRGSEQNNDRGTPLELATATSSHDLLAENPFRRTDATKEKLPSEGMETAPELSPIPIGQAIQVDFGSGERLPSIYTRHPRTRDSEAIIEIAVDGTDAERENFKKDVAPLDTRVHKNIHGGGIWPFPLDSGRQVSFDFQHCAGIHRTPHKERKLQSNEKTDGMEEGEIASDKECPSETLKNESLILSVKIPRPRSQFIQPINNITDGDDFRIIQNNEYSRARSGSNWDKHLILWSDDYGKDEGHKRNLQEIEENHVNFYLPARKNLKIHNWSDDEKILSPKHGRSDYTLTDQDECLDYTHARRKGEEYMRRKYDCEVKVSHGYKSRKGYLPGKRARIRRKGEGSQRSHQTTSSPTKRYHVNSRSYCSEKVRVESSSEQTRMMPPTADSIDCCDLGQLKSSSVAFTKHHEKESLKQCYFLRKQREDDNSTTNEQDLKRGRSKWERWTSYDED</sequence>
<name>A0ACC0G3R1_9ERIC</name>
<dbReference type="EMBL" id="CM045769">
    <property type="protein sequence ID" value="KAI7995164.1"/>
    <property type="molecule type" value="Genomic_DNA"/>
</dbReference>
<organism evidence="1 2">
    <name type="scientific">Camellia lanceoleosa</name>
    <dbReference type="NCBI Taxonomy" id="1840588"/>
    <lineage>
        <taxon>Eukaryota</taxon>
        <taxon>Viridiplantae</taxon>
        <taxon>Streptophyta</taxon>
        <taxon>Embryophyta</taxon>
        <taxon>Tracheophyta</taxon>
        <taxon>Spermatophyta</taxon>
        <taxon>Magnoliopsida</taxon>
        <taxon>eudicotyledons</taxon>
        <taxon>Gunneridae</taxon>
        <taxon>Pentapetalae</taxon>
        <taxon>asterids</taxon>
        <taxon>Ericales</taxon>
        <taxon>Theaceae</taxon>
        <taxon>Camellia</taxon>
    </lineage>
</organism>
<gene>
    <name evidence="1" type="ORF">LOK49_LG11G01396</name>
</gene>
<proteinExistence type="predicted"/>
<keyword evidence="2" id="KW-1185">Reference proteome</keyword>
<evidence type="ECO:0000313" key="1">
    <source>
        <dbReference type="EMBL" id="KAI7995164.1"/>
    </source>
</evidence>
<reference evidence="1 2" key="1">
    <citation type="journal article" date="2022" name="Plant J.">
        <title>Chromosome-level genome of Camellia lanceoleosa provides a valuable resource for understanding genome evolution and self-incompatibility.</title>
        <authorList>
            <person name="Gong W."/>
            <person name="Xiao S."/>
            <person name="Wang L."/>
            <person name="Liao Z."/>
            <person name="Chang Y."/>
            <person name="Mo W."/>
            <person name="Hu G."/>
            <person name="Li W."/>
            <person name="Zhao G."/>
            <person name="Zhu H."/>
            <person name="Hu X."/>
            <person name="Ji K."/>
            <person name="Xiang X."/>
            <person name="Song Q."/>
            <person name="Yuan D."/>
            <person name="Jin S."/>
            <person name="Zhang L."/>
        </authorList>
    </citation>
    <scope>NUCLEOTIDE SEQUENCE [LARGE SCALE GENOMIC DNA]</scope>
    <source>
        <strain evidence="1">SQ_2022a</strain>
    </source>
</reference>
<comment type="caution">
    <text evidence="1">The sequence shown here is derived from an EMBL/GenBank/DDBJ whole genome shotgun (WGS) entry which is preliminary data.</text>
</comment>
<accession>A0ACC0G3R1</accession>
<evidence type="ECO:0000313" key="2">
    <source>
        <dbReference type="Proteomes" id="UP001060215"/>
    </source>
</evidence>
<protein>
    <submittedName>
        <fullName evidence="1">FIP1[V]-like protein</fullName>
    </submittedName>
</protein>